<dbReference type="RefSeq" id="WP_008991086.1">
    <property type="nucleotide sequence ID" value="NZ_AMSG01000005.1"/>
</dbReference>
<dbReference type="InterPro" id="IPR046125">
    <property type="entry name" value="DUF6122"/>
</dbReference>
<evidence type="ECO:0000256" key="1">
    <source>
        <dbReference type="SAM" id="Phobius"/>
    </source>
</evidence>
<sequence length="106" mass="12429">MIRFLVHYGIHFIVPIAIAWLFYRKRFKEAVLILWLGIIIDLDHLWAVPIFDPDRCSIGFHTLHTFVAFIIYLVLFVYPKTRIYGLALLLHLVADSTDCLLMSLQL</sequence>
<keyword evidence="1" id="KW-1133">Transmembrane helix</keyword>
<organism evidence="2 3">
    <name type="scientific">Galbibacter marinus</name>
    <dbReference type="NCBI Taxonomy" id="555500"/>
    <lineage>
        <taxon>Bacteria</taxon>
        <taxon>Pseudomonadati</taxon>
        <taxon>Bacteroidota</taxon>
        <taxon>Flavobacteriia</taxon>
        <taxon>Flavobacteriales</taxon>
        <taxon>Flavobacteriaceae</taxon>
        <taxon>Galbibacter</taxon>
    </lineage>
</organism>
<name>K2P440_9FLAO</name>
<reference evidence="2 3" key="1">
    <citation type="journal article" date="2012" name="J. Bacteriol.">
        <title>Genome Sequence of Galbibacter marinum Type Strain ck-I2-15.</title>
        <authorList>
            <person name="Lai Q."/>
            <person name="Li C."/>
            <person name="Shao Z."/>
        </authorList>
    </citation>
    <scope>NUCLEOTIDE SEQUENCE [LARGE SCALE GENOMIC DNA]</scope>
    <source>
        <strain evidence="3">ck-I2-15</strain>
    </source>
</reference>
<dbReference type="Proteomes" id="UP000007364">
    <property type="component" value="Unassembled WGS sequence"/>
</dbReference>
<dbReference type="eggNOG" id="ENOG5032RPW">
    <property type="taxonomic scope" value="Bacteria"/>
</dbReference>
<dbReference type="PATRIC" id="fig|555500.3.peg.1258"/>
<accession>K2P440</accession>
<dbReference type="EMBL" id="AMSG01000005">
    <property type="protein sequence ID" value="EKF55778.1"/>
    <property type="molecule type" value="Genomic_DNA"/>
</dbReference>
<feature type="transmembrane region" description="Helical" evidence="1">
    <location>
        <begin position="30"/>
        <end position="51"/>
    </location>
</feature>
<dbReference type="STRING" id="555500.I215_06072"/>
<keyword evidence="1" id="KW-0812">Transmembrane</keyword>
<gene>
    <name evidence="2" type="ORF">I215_06072</name>
</gene>
<dbReference type="AlphaFoldDB" id="K2P440"/>
<evidence type="ECO:0008006" key="4">
    <source>
        <dbReference type="Google" id="ProtNLM"/>
    </source>
</evidence>
<evidence type="ECO:0000313" key="3">
    <source>
        <dbReference type="Proteomes" id="UP000007364"/>
    </source>
</evidence>
<dbReference type="Pfam" id="PF19617">
    <property type="entry name" value="DUF6122"/>
    <property type="match status" value="1"/>
</dbReference>
<keyword evidence="1" id="KW-0472">Membrane</keyword>
<feature type="transmembrane region" description="Helical" evidence="1">
    <location>
        <begin position="6"/>
        <end position="23"/>
    </location>
</feature>
<evidence type="ECO:0000313" key="2">
    <source>
        <dbReference type="EMBL" id="EKF55778.1"/>
    </source>
</evidence>
<keyword evidence="3" id="KW-1185">Reference proteome</keyword>
<proteinExistence type="predicted"/>
<feature type="transmembrane region" description="Helical" evidence="1">
    <location>
        <begin position="57"/>
        <end position="78"/>
    </location>
</feature>
<dbReference type="OrthoDB" id="289051at2"/>
<comment type="caution">
    <text evidence="2">The sequence shown here is derived from an EMBL/GenBank/DDBJ whole genome shotgun (WGS) entry which is preliminary data.</text>
</comment>
<protein>
    <recommendedName>
        <fullName evidence="4">Transmembrane protein</fullName>
    </recommendedName>
</protein>